<feature type="domain" description="Oxidoreductase-like" evidence="1">
    <location>
        <begin position="29"/>
        <end position="67"/>
    </location>
</feature>
<dbReference type="EMBL" id="SNXE01000001">
    <property type="protein sequence ID" value="TDP12645.1"/>
    <property type="molecule type" value="Genomic_DNA"/>
</dbReference>
<sequence>MPAMFDGPISDRAGALRLRRELQALAAQRGVALSPPPEEPDNCCDSGCEAACVWETFYAEMGYWRDECLLRLED</sequence>
<gene>
    <name evidence="2" type="ORF">DFR39_101118</name>
</gene>
<proteinExistence type="predicted"/>
<evidence type="ECO:0000313" key="2">
    <source>
        <dbReference type="EMBL" id="TDP12645.1"/>
    </source>
</evidence>
<dbReference type="Proteomes" id="UP000295357">
    <property type="component" value="Unassembled WGS sequence"/>
</dbReference>
<keyword evidence="3" id="KW-1185">Reference proteome</keyword>
<dbReference type="AlphaFoldDB" id="A0A4R6NCC3"/>
<evidence type="ECO:0000259" key="1">
    <source>
        <dbReference type="Pfam" id="PF09791"/>
    </source>
</evidence>
<accession>A0A4R6NCC3</accession>
<dbReference type="InterPro" id="IPR019180">
    <property type="entry name" value="Oxidoreductase-like_N"/>
</dbReference>
<reference evidence="2 3" key="1">
    <citation type="submission" date="2019-03" db="EMBL/GenBank/DDBJ databases">
        <title>Genomic Encyclopedia of Type Strains, Phase IV (KMG-IV): sequencing the most valuable type-strain genomes for metagenomic binning, comparative biology and taxonomic classification.</title>
        <authorList>
            <person name="Goeker M."/>
        </authorList>
    </citation>
    <scope>NUCLEOTIDE SEQUENCE [LARGE SCALE GENOMIC DNA]</scope>
    <source>
        <strain evidence="2 3">DSM 25082</strain>
    </source>
</reference>
<protein>
    <submittedName>
        <fullName evidence="2">Oxidoreductase family protein</fullName>
    </submittedName>
</protein>
<organism evidence="2 3">
    <name type="scientific">Roseateles asaccharophilus</name>
    <dbReference type="NCBI Taxonomy" id="582607"/>
    <lineage>
        <taxon>Bacteria</taxon>
        <taxon>Pseudomonadati</taxon>
        <taxon>Pseudomonadota</taxon>
        <taxon>Betaproteobacteria</taxon>
        <taxon>Burkholderiales</taxon>
        <taxon>Sphaerotilaceae</taxon>
        <taxon>Roseateles</taxon>
    </lineage>
</organism>
<name>A0A4R6NCC3_9BURK</name>
<comment type="caution">
    <text evidence="2">The sequence shown here is derived from an EMBL/GenBank/DDBJ whole genome shotgun (WGS) entry which is preliminary data.</text>
</comment>
<evidence type="ECO:0000313" key="3">
    <source>
        <dbReference type="Proteomes" id="UP000295357"/>
    </source>
</evidence>
<dbReference type="Pfam" id="PF09791">
    <property type="entry name" value="Oxidored-like"/>
    <property type="match status" value="1"/>
</dbReference>